<keyword evidence="2" id="KW-1185">Reference proteome</keyword>
<dbReference type="Proteomes" id="UP001597011">
    <property type="component" value="Unassembled WGS sequence"/>
</dbReference>
<dbReference type="Pfam" id="PF08942">
    <property type="entry name" value="DUF1919"/>
    <property type="match status" value="1"/>
</dbReference>
<sequence>MIRKVEVFIKRKLRQTFRAILSKKDIKALEDRNFVIVSNNCWGGSLYDWYKRPFNSPFIGLFLYGPCYLKVLSNFEYYLKQELKFIPQSKYPDRPKSYPVALLADAEIHFTHYDCEEVAKEKWNRRTARMLAEPNLDNYFFKICDRERVTHEHLKTFHELPFKNKISFGLKSCPVLEKENHIKIVESHNNNNKFVPNGKKLFKLTFIYFKVNKWLLK</sequence>
<dbReference type="RefSeq" id="WP_379944219.1">
    <property type="nucleotide sequence ID" value="NZ_JBHTIB010000040.1"/>
</dbReference>
<name>A0ABW3BWP1_9FLAO</name>
<gene>
    <name evidence="1" type="ORF">ACFQ0I_17170</name>
</gene>
<accession>A0ABW3BWP1</accession>
<dbReference type="EMBL" id="JBHTIB010000040">
    <property type="protein sequence ID" value="MFD0837511.1"/>
    <property type="molecule type" value="Genomic_DNA"/>
</dbReference>
<reference evidence="2" key="1">
    <citation type="journal article" date="2019" name="Int. J. Syst. Evol. Microbiol.">
        <title>The Global Catalogue of Microorganisms (GCM) 10K type strain sequencing project: providing services to taxonomists for standard genome sequencing and annotation.</title>
        <authorList>
            <consortium name="The Broad Institute Genomics Platform"/>
            <consortium name="The Broad Institute Genome Sequencing Center for Infectious Disease"/>
            <person name="Wu L."/>
            <person name="Ma J."/>
        </authorList>
    </citation>
    <scope>NUCLEOTIDE SEQUENCE [LARGE SCALE GENOMIC DNA]</scope>
    <source>
        <strain evidence="2">CCUG 60529</strain>
    </source>
</reference>
<evidence type="ECO:0000313" key="2">
    <source>
        <dbReference type="Proteomes" id="UP001597011"/>
    </source>
</evidence>
<organism evidence="1 2">
    <name type="scientific">Mariniflexile aquimaris</name>
    <dbReference type="NCBI Taxonomy" id="881009"/>
    <lineage>
        <taxon>Bacteria</taxon>
        <taxon>Pseudomonadati</taxon>
        <taxon>Bacteroidota</taxon>
        <taxon>Flavobacteriia</taxon>
        <taxon>Flavobacteriales</taxon>
        <taxon>Flavobacteriaceae</taxon>
        <taxon>Mariniflexile</taxon>
    </lineage>
</organism>
<comment type="caution">
    <text evidence="1">The sequence shown here is derived from an EMBL/GenBank/DDBJ whole genome shotgun (WGS) entry which is preliminary data.</text>
</comment>
<protein>
    <submittedName>
        <fullName evidence="1">DUF1919 domain-containing protein</fullName>
    </submittedName>
</protein>
<dbReference type="InterPro" id="IPR037226">
    <property type="entry name" value="CAC2185-like_sf"/>
</dbReference>
<dbReference type="InterPro" id="IPR015037">
    <property type="entry name" value="DUF1919"/>
</dbReference>
<dbReference type="SUPFAM" id="SSF142795">
    <property type="entry name" value="CAC2185-like"/>
    <property type="match status" value="1"/>
</dbReference>
<evidence type="ECO:0000313" key="1">
    <source>
        <dbReference type="EMBL" id="MFD0837511.1"/>
    </source>
</evidence>
<proteinExistence type="predicted"/>